<dbReference type="EMBL" id="JBHSGB010000006">
    <property type="protein sequence ID" value="MFC4654900.1"/>
    <property type="molecule type" value="Genomic_DNA"/>
</dbReference>
<proteinExistence type="predicted"/>
<dbReference type="RefSeq" id="WP_377333065.1">
    <property type="nucleotide sequence ID" value="NZ_JBHSGB010000006.1"/>
</dbReference>
<feature type="signal peptide" evidence="1">
    <location>
        <begin position="1"/>
        <end position="17"/>
    </location>
</feature>
<dbReference type="Proteomes" id="UP001595962">
    <property type="component" value="Unassembled WGS sequence"/>
</dbReference>
<reference evidence="3" key="1">
    <citation type="journal article" date="2019" name="Int. J. Syst. Evol. Microbiol.">
        <title>The Global Catalogue of Microorganisms (GCM) 10K type strain sequencing project: providing services to taxonomists for standard genome sequencing and annotation.</title>
        <authorList>
            <consortium name="The Broad Institute Genomics Platform"/>
            <consortium name="The Broad Institute Genome Sequencing Center for Infectious Disease"/>
            <person name="Wu L."/>
            <person name="Ma J."/>
        </authorList>
    </citation>
    <scope>NUCLEOTIDE SEQUENCE [LARGE SCALE GENOMIC DNA]</scope>
    <source>
        <strain evidence="3">DT28</strain>
    </source>
</reference>
<evidence type="ECO:0000313" key="3">
    <source>
        <dbReference type="Proteomes" id="UP001595962"/>
    </source>
</evidence>
<gene>
    <name evidence="2" type="ORF">ACFO3I_07735</name>
</gene>
<comment type="caution">
    <text evidence="2">The sequence shown here is derived from an EMBL/GenBank/DDBJ whole genome shotgun (WGS) entry which is preliminary data.</text>
</comment>
<sequence length="97" mass="10797">MRWIAPLCLLFASQAQAAECIQAPSRTQACPHMVYRLGQLPGMEKPAVLCICASDFQKFLHKPKDPTDAQLLQLKKMQLESELGQPIDPILAVLKSH</sequence>
<evidence type="ECO:0000313" key="2">
    <source>
        <dbReference type="EMBL" id="MFC4654900.1"/>
    </source>
</evidence>
<evidence type="ECO:0000256" key="1">
    <source>
        <dbReference type="SAM" id="SignalP"/>
    </source>
</evidence>
<keyword evidence="3" id="KW-1185">Reference proteome</keyword>
<name>A0ABV9JKW9_9GAMM</name>
<accession>A0ABV9JKW9</accession>
<feature type="chain" id="PRO_5046124301" description="Secreted protein" evidence="1">
    <location>
        <begin position="18"/>
        <end position="97"/>
    </location>
</feature>
<evidence type="ECO:0008006" key="4">
    <source>
        <dbReference type="Google" id="ProtNLM"/>
    </source>
</evidence>
<organism evidence="2 3">
    <name type="scientific">Rheinheimera marina</name>
    <dbReference type="NCBI Taxonomy" id="1774958"/>
    <lineage>
        <taxon>Bacteria</taxon>
        <taxon>Pseudomonadati</taxon>
        <taxon>Pseudomonadota</taxon>
        <taxon>Gammaproteobacteria</taxon>
        <taxon>Chromatiales</taxon>
        <taxon>Chromatiaceae</taxon>
        <taxon>Rheinheimera</taxon>
    </lineage>
</organism>
<protein>
    <recommendedName>
        <fullName evidence="4">Secreted protein</fullName>
    </recommendedName>
</protein>
<keyword evidence="1" id="KW-0732">Signal</keyword>